<evidence type="ECO:0000256" key="1">
    <source>
        <dbReference type="ARBA" id="ARBA00000349"/>
    </source>
</evidence>
<evidence type="ECO:0000256" key="14">
    <source>
        <dbReference type="SAM" id="SignalP"/>
    </source>
</evidence>
<evidence type="ECO:0000256" key="13">
    <source>
        <dbReference type="ARBA" id="ARBA00023185"/>
    </source>
</evidence>
<dbReference type="CDD" id="cd13854">
    <property type="entry name" value="CuRO_1_MaLCC_like"/>
    <property type="match status" value="1"/>
</dbReference>
<evidence type="ECO:0000256" key="12">
    <source>
        <dbReference type="ARBA" id="ARBA00023180"/>
    </source>
</evidence>
<feature type="domain" description="Plastocyanin-like" evidence="16">
    <location>
        <begin position="395"/>
        <end position="520"/>
    </location>
</feature>
<dbReference type="PANTHER" id="PTHR11709">
    <property type="entry name" value="MULTI-COPPER OXIDASE"/>
    <property type="match status" value="1"/>
</dbReference>
<comment type="function">
    <text evidence="3">Lignin degradation and detoxification of lignin-derived products.</text>
</comment>
<keyword evidence="14" id="KW-0732">Signal</keyword>
<comment type="subcellular location">
    <subcellularLocation>
        <location evidence="4">Secreted</location>
    </subcellularLocation>
</comment>
<keyword evidence="9" id="KW-0677">Repeat</keyword>
<gene>
    <name evidence="18" type="ORF">DSL72_004803</name>
</gene>
<comment type="catalytic activity">
    <reaction evidence="1">
        <text>4 hydroquinone + O2 = 4 benzosemiquinone + 2 H2O</text>
        <dbReference type="Rhea" id="RHEA:11276"/>
        <dbReference type="ChEBI" id="CHEBI:15377"/>
        <dbReference type="ChEBI" id="CHEBI:15379"/>
        <dbReference type="ChEBI" id="CHEBI:17594"/>
        <dbReference type="ChEBI" id="CHEBI:17977"/>
        <dbReference type="EC" id="1.10.3.2"/>
    </reaction>
</comment>
<keyword evidence="8" id="KW-0479">Metal-binding</keyword>
<dbReference type="EMBL" id="CP063405">
    <property type="protein sequence ID" value="QSZ30281.1"/>
    <property type="molecule type" value="Genomic_DNA"/>
</dbReference>
<keyword evidence="10" id="KW-0560">Oxidoreductase</keyword>
<feature type="signal peptide" evidence="14">
    <location>
        <begin position="1"/>
        <end position="20"/>
    </location>
</feature>
<dbReference type="GO" id="GO:0005507">
    <property type="term" value="F:copper ion binding"/>
    <property type="evidence" value="ECO:0007669"/>
    <property type="project" value="InterPro"/>
</dbReference>
<proteinExistence type="inferred from homology"/>
<dbReference type="Gene3D" id="2.60.40.420">
    <property type="entry name" value="Cupredoxins - blue copper proteins"/>
    <property type="match status" value="3"/>
</dbReference>
<dbReference type="Pfam" id="PF07731">
    <property type="entry name" value="Cu-oxidase_2"/>
    <property type="match status" value="1"/>
</dbReference>
<protein>
    <recommendedName>
        <fullName evidence="6">laccase</fullName>
        <ecNumber evidence="6">1.10.3.2</ecNumber>
    </recommendedName>
</protein>
<comment type="similarity">
    <text evidence="5">Belongs to the multicopper oxidase family.</text>
</comment>
<evidence type="ECO:0000256" key="7">
    <source>
        <dbReference type="ARBA" id="ARBA00022525"/>
    </source>
</evidence>
<dbReference type="FunFam" id="2.60.40.420:FF:000021">
    <property type="entry name" value="Extracellular dihydrogeodin oxidase/laccase"/>
    <property type="match status" value="1"/>
</dbReference>
<evidence type="ECO:0000256" key="11">
    <source>
        <dbReference type="ARBA" id="ARBA00023008"/>
    </source>
</evidence>
<dbReference type="PROSITE" id="PS00079">
    <property type="entry name" value="MULTICOPPER_OXIDASE1"/>
    <property type="match status" value="1"/>
</dbReference>
<evidence type="ECO:0000256" key="5">
    <source>
        <dbReference type="ARBA" id="ARBA00010609"/>
    </source>
</evidence>
<dbReference type="InterPro" id="IPR011707">
    <property type="entry name" value="Cu-oxidase-like_N"/>
</dbReference>
<name>A0A8A3P5D2_9HELO</name>
<evidence type="ECO:0000313" key="18">
    <source>
        <dbReference type="EMBL" id="QSZ30281.1"/>
    </source>
</evidence>
<evidence type="ECO:0000256" key="6">
    <source>
        <dbReference type="ARBA" id="ARBA00012297"/>
    </source>
</evidence>
<dbReference type="InterPro" id="IPR008972">
    <property type="entry name" value="Cupredoxin"/>
</dbReference>
<dbReference type="OrthoDB" id="2121828at2759"/>
<keyword evidence="7" id="KW-0964">Secreted</keyword>
<feature type="domain" description="Plastocyanin-like" evidence="17">
    <location>
        <begin position="64"/>
        <end position="178"/>
    </location>
</feature>
<dbReference type="AlphaFoldDB" id="A0A8A3P5D2"/>
<dbReference type="CDD" id="cd13880">
    <property type="entry name" value="CuRO_2_MaLCC_like"/>
    <property type="match status" value="1"/>
</dbReference>
<dbReference type="Pfam" id="PF00394">
    <property type="entry name" value="Cu-oxidase"/>
    <property type="match status" value="1"/>
</dbReference>
<dbReference type="InterPro" id="IPR045087">
    <property type="entry name" value="Cu-oxidase_fam"/>
</dbReference>
<dbReference type="Pfam" id="PF07732">
    <property type="entry name" value="Cu-oxidase_3"/>
    <property type="match status" value="1"/>
</dbReference>
<evidence type="ECO:0000256" key="3">
    <source>
        <dbReference type="ARBA" id="ARBA00002075"/>
    </source>
</evidence>
<keyword evidence="13" id="KW-0439">Lignin degradation</keyword>
<evidence type="ECO:0000256" key="8">
    <source>
        <dbReference type="ARBA" id="ARBA00022723"/>
    </source>
</evidence>
<dbReference type="CDD" id="cd13901">
    <property type="entry name" value="CuRO_3_MaLCC_like"/>
    <property type="match status" value="1"/>
</dbReference>
<evidence type="ECO:0000256" key="2">
    <source>
        <dbReference type="ARBA" id="ARBA00001935"/>
    </source>
</evidence>
<keyword evidence="11" id="KW-0186">Copper</keyword>
<dbReference type="InterPro" id="IPR011706">
    <property type="entry name" value="Cu-oxidase_C"/>
</dbReference>
<evidence type="ECO:0000259" key="16">
    <source>
        <dbReference type="Pfam" id="PF07731"/>
    </source>
</evidence>
<dbReference type="InterPro" id="IPR001117">
    <property type="entry name" value="Cu-oxidase_2nd"/>
</dbReference>
<evidence type="ECO:0000313" key="19">
    <source>
        <dbReference type="Proteomes" id="UP000672032"/>
    </source>
</evidence>
<dbReference type="InterPro" id="IPR002355">
    <property type="entry name" value="Cu_oxidase_Cu_BS"/>
</dbReference>
<evidence type="ECO:0000259" key="17">
    <source>
        <dbReference type="Pfam" id="PF07732"/>
    </source>
</evidence>
<dbReference type="EC" id="1.10.3.2" evidence="6"/>
<evidence type="ECO:0000256" key="9">
    <source>
        <dbReference type="ARBA" id="ARBA00022737"/>
    </source>
</evidence>
<sequence length="557" mass="60537">MKSTFFSTLASVASISLTWALPTTDQTCRNTATTRSCWGEYSVSTNSYTTIPRTGVTREYWLVVQNTTLSPDGVARPTLNFNGTIPGPQITADWGDDIIVHVTNNLTSNGTSIHWHGMRQLYNSLNDGVPGVTQCPIPPGDSLTYHFHADNYGSSWYHSHFILQYADGLFGPLVINGPATANYDEDLGALFLNDWDHVTIQSLWDLAKTSPGPPPPLLTGLMNGTNTYNGGGKKFSTTFKSGKKYRIRVINTAVDGVMQFSIDGHSFTVIANDFVPLVPYEATSIQISIGQRYDIIVTANAPVGNYWIRSGWVTSCAKNKNPDNMTGILRYEGSSTTADPTTTSTVEISTSCLDEPLEKLVPYVPLNATASSVIVTSLTRSDNVWKFNGTSLRLNWTEPTLLTILNGGSIWPASYNVIPIDSTTTNQGWTVLAITGSPGPSHPIHLHGHDFWVLAQGPGAYSSSIVLNLVNPPRRDVMSLPSDGHLVIAFPIDNPGSWLLHCHIAWHASEGLALQFVESESSILSTIGTAGVAKFQDTCAAWKAWKPQPFPQDDSGI</sequence>
<dbReference type="Proteomes" id="UP000672032">
    <property type="component" value="Chromosome 1"/>
</dbReference>
<evidence type="ECO:0000256" key="10">
    <source>
        <dbReference type="ARBA" id="ARBA00023002"/>
    </source>
</evidence>
<feature type="domain" description="Plastocyanin-like" evidence="15">
    <location>
        <begin position="190"/>
        <end position="334"/>
    </location>
</feature>
<accession>A0A8A3P5D2</accession>
<comment type="cofactor">
    <cofactor evidence="2">
        <name>Cu cation</name>
        <dbReference type="ChEBI" id="CHEBI:23378"/>
    </cofactor>
</comment>
<evidence type="ECO:0000259" key="15">
    <source>
        <dbReference type="Pfam" id="PF00394"/>
    </source>
</evidence>
<dbReference type="FunFam" id="2.60.40.420:FF:000038">
    <property type="entry name" value="Extracellular dihydrogeodin oxidase/laccase"/>
    <property type="match status" value="1"/>
</dbReference>
<feature type="chain" id="PRO_5032999812" description="laccase" evidence="14">
    <location>
        <begin position="21"/>
        <end position="557"/>
    </location>
</feature>
<dbReference type="PROSITE" id="PS00080">
    <property type="entry name" value="MULTICOPPER_OXIDASE2"/>
    <property type="match status" value="1"/>
</dbReference>
<keyword evidence="19" id="KW-1185">Reference proteome</keyword>
<organism evidence="18 19">
    <name type="scientific">Monilinia vaccinii-corymbosi</name>
    <dbReference type="NCBI Taxonomy" id="61207"/>
    <lineage>
        <taxon>Eukaryota</taxon>
        <taxon>Fungi</taxon>
        <taxon>Dikarya</taxon>
        <taxon>Ascomycota</taxon>
        <taxon>Pezizomycotina</taxon>
        <taxon>Leotiomycetes</taxon>
        <taxon>Helotiales</taxon>
        <taxon>Sclerotiniaceae</taxon>
        <taxon>Monilinia</taxon>
    </lineage>
</organism>
<dbReference type="GO" id="GO:0052716">
    <property type="term" value="F:hydroquinone:oxygen oxidoreductase activity"/>
    <property type="evidence" value="ECO:0007669"/>
    <property type="project" value="UniProtKB-EC"/>
</dbReference>
<keyword evidence="12" id="KW-0325">Glycoprotein</keyword>
<reference evidence="18" key="1">
    <citation type="submission" date="2020-10" db="EMBL/GenBank/DDBJ databases">
        <title>Genome Sequence of Monilinia vaccinii-corymbosi Sheds Light on Mummy Berry Disease Infection of Blueberry and Mating Type.</title>
        <authorList>
            <person name="Yow A.G."/>
            <person name="Zhang Y."/>
            <person name="Bansal K."/>
            <person name="Eacker S.M."/>
            <person name="Sullivan S."/>
            <person name="Liachko I."/>
            <person name="Cubeta M.A."/>
            <person name="Rollins J.A."/>
            <person name="Ashrafi H."/>
        </authorList>
    </citation>
    <scope>NUCLEOTIDE SEQUENCE</scope>
    <source>
        <strain evidence="18">RL-1</strain>
    </source>
</reference>
<dbReference type="GO" id="GO:0046274">
    <property type="term" value="P:lignin catabolic process"/>
    <property type="evidence" value="ECO:0007669"/>
    <property type="project" value="UniProtKB-KW"/>
</dbReference>
<dbReference type="PANTHER" id="PTHR11709:SF71">
    <property type="entry name" value="OXIDOREDUCTASE TPCJ"/>
    <property type="match status" value="1"/>
</dbReference>
<dbReference type="GO" id="GO:0005576">
    <property type="term" value="C:extracellular region"/>
    <property type="evidence" value="ECO:0007669"/>
    <property type="project" value="UniProtKB-SubCell"/>
</dbReference>
<dbReference type="SUPFAM" id="SSF49503">
    <property type="entry name" value="Cupredoxins"/>
    <property type="match status" value="3"/>
</dbReference>
<evidence type="ECO:0000256" key="4">
    <source>
        <dbReference type="ARBA" id="ARBA00004613"/>
    </source>
</evidence>
<dbReference type="InterPro" id="IPR033138">
    <property type="entry name" value="Cu_oxidase_CS"/>
</dbReference>